<evidence type="ECO:0000313" key="3">
    <source>
        <dbReference type="Proteomes" id="UP000647860"/>
    </source>
</evidence>
<sequence length="250" mass="26923">MLPYWQGARWPAVVAAVFGVIVVSAWAWGTRSGRGVGVVVGVGLIVVLAAVFVVSQWPRGLTVAPWLDWFVVWLLVGAVCLAALVVDRLWHASMVEWNWLTVRWFASVVPLAGVVLLCVGGLGIAQIDGDGRFRTSVGDDEILPLPTSLRLVSADTCASGGSSGNCTAEFVVTATDGASRQTTVTRLVAHLRERGWPLQPEQGSYSGSRDISGILHWRPHRIWLYAEAEPASALPPATPHDAVHVYIDNL</sequence>
<dbReference type="Proteomes" id="UP000647860">
    <property type="component" value="Unassembled WGS sequence"/>
</dbReference>
<keyword evidence="3" id="KW-1185">Reference proteome</keyword>
<dbReference type="EMBL" id="BOPA01000032">
    <property type="protein sequence ID" value="GIJ17761.1"/>
    <property type="molecule type" value="Genomic_DNA"/>
</dbReference>
<proteinExistence type="predicted"/>
<evidence type="ECO:0000256" key="1">
    <source>
        <dbReference type="SAM" id="Phobius"/>
    </source>
</evidence>
<gene>
    <name evidence="2" type="ORF">Vgi01_44450</name>
</gene>
<protein>
    <submittedName>
        <fullName evidence="2">Uncharacterized protein</fullName>
    </submittedName>
</protein>
<comment type="caution">
    <text evidence="2">The sequence shown here is derived from an EMBL/GenBank/DDBJ whole genome shotgun (WGS) entry which is preliminary data.</text>
</comment>
<feature type="transmembrane region" description="Helical" evidence="1">
    <location>
        <begin position="35"/>
        <end position="54"/>
    </location>
</feature>
<feature type="transmembrane region" description="Helical" evidence="1">
    <location>
        <begin position="104"/>
        <end position="125"/>
    </location>
</feature>
<organism evidence="2 3">
    <name type="scientific">Micromonospora gifhornensis</name>
    <dbReference type="NCBI Taxonomy" id="84594"/>
    <lineage>
        <taxon>Bacteria</taxon>
        <taxon>Bacillati</taxon>
        <taxon>Actinomycetota</taxon>
        <taxon>Actinomycetes</taxon>
        <taxon>Micromonosporales</taxon>
        <taxon>Micromonosporaceae</taxon>
        <taxon>Micromonospora</taxon>
    </lineage>
</organism>
<evidence type="ECO:0000313" key="2">
    <source>
        <dbReference type="EMBL" id="GIJ17761.1"/>
    </source>
</evidence>
<keyword evidence="1" id="KW-0472">Membrane</keyword>
<name>A0ABQ4IIL9_9ACTN</name>
<reference evidence="2 3" key="1">
    <citation type="submission" date="2021-01" db="EMBL/GenBank/DDBJ databases">
        <title>Whole genome shotgun sequence of Verrucosispora gifhornensis NBRC 16317.</title>
        <authorList>
            <person name="Komaki H."/>
            <person name="Tamura T."/>
        </authorList>
    </citation>
    <scope>NUCLEOTIDE SEQUENCE [LARGE SCALE GENOMIC DNA]</scope>
    <source>
        <strain evidence="2 3">NBRC 16317</strain>
    </source>
</reference>
<keyword evidence="1" id="KW-1133">Transmembrane helix</keyword>
<feature type="transmembrane region" description="Helical" evidence="1">
    <location>
        <begin position="66"/>
        <end position="84"/>
    </location>
</feature>
<keyword evidence="1" id="KW-0812">Transmembrane</keyword>
<accession>A0ABQ4IIL9</accession>
<feature type="transmembrane region" description="Helical" evidence="1">
    <location>
        <begin position="12"/>
        <end position="29"/>
    </location>
</feature>